<dbReference type="Gene3D" id="1.20.1270.70">
    <property type="entry name" value="Designed single chain three-helix bundle"/>
    <property type="match status" value="1"/>
</dbReference>
<reference evidence="2" key="1">
    <citation type="submission" date="2016-10" db="EMBL/GenBank/DDBJ databases">
        <authorList>
            <person name="Varghese N."/>
            <person name="Submissions S."/>
        </authorList>
    </citation>
    <scope>NUCLEOTIDE SEQUENCE [LARGE SCALE GENOMIC DNA]</scope>
    <source>
        <strain evidence="2">DSM 1551</strain>
    </source>
</reference>
<accession>A0A1I0GIF1</accession>
<evidence type="ECO:0000313" key="1">
    <source>
        <dbReference type="EMBL" id="SET70946.1"/>
    </source>
</evidence>
<evidence type="ECO:0000313" key="2">
    <source>
        <dbReference type="Proteomes" id="UP000198558"/>
    </source>
</evidence>
<dbReference type="RefSeq" id="WP_157796018.1">
    <property type="nucleotide sequence ID" value="NZ_PHNQ01000003.1"/>
</dbReference>
<organism evidence="1 2">
    <name type="scientific">Thomasclavelia cocleata</name>
    <dbReference type="NCBI Taxonomy" id="69824"/>
    <lineage>
        <taxon>Bacteria</taxon>
        <taxon>Bacillati</taxon>
        <taxon>Bacillota</taxon>
        <taxon>Erysipelotrichia</taxon>
        <taxon>Erysipelotrichales</taxon>
        <taxon>Coprobacillaceae</taxon>
        <taxon>Thomasclavelia</taxon>
    </lineage>
</organism>
<keyword evidence="2" id="KW-1185">Reference proteome</keyword>
<gene>
    <name evidence="1" type="ORF">SAMN04489758_1317</name>
</gene>
<proteinExistence type="predicted"/>
<dbReference type="Pfam" id="PF07554">
    <property type="entry name" value="FIVAR"/>
    <property type="match status" value="1"/>
</dbReference>
<dbReference type="EMBL" id="FOIN01000031">
    <property type="protein sequence ID" value="SET70946.1"/>
    <property type="molecule type" value="Genomic_DNA"/>
</dbReference>
<name>A0A1I0GIF1_9FIRM</name>
<dbReference type="Proteomes" id="UP000198558">
    <property type="component" value="Unassembled WGS sequence"/>
</dbReference>
<dbReference type="AlphaFoldDB" id="A0A1I0GIF1"/>
<sequence>MQEQEVVYRQKGNIDEFKVYDYVLDGAQVRKTYRNYINIVDKTELEELYENCLILNETNYIQESWAEFRTVMNNVKTVLEKEDVTQEEINNALSVLQTTREALVEKVV</sequence>
<protein>
    <submittedName>
        <fullName evidence="1">Uncharacterized Sugar-binding Domain</fullName>
    </submittedName>
</protein>